<evidence type="ECO:0000313" key="1">
    <source>
        <dbReference type="EMBL" id="OGM27022.1"/>
    </source>
</evidence>
<gene>
    <name evidence="1" type="ORF">A2627_02535</name>
</gene>
<proteinExistence type="predicted"/>
<protein>
    <submittedName>
        <fullName evidence="1">Uncharacterized protein</fullName>
    </submittedName>
</protein>
<sequence>MDKEPSLWFSPASVSFIKAMEIRDPKWRGVVRHGLPSVPHPYYVNGKKEVLSYFFPRATFVRILDKDRVDITTNVDPTARMLIPQGSATPVIEYLRGISRKI</sequence>
<dbReference type="AlphaFoldDB" id="A0A1F7YID1"/>
<organism evidence="1 2">
    <name type="scientific">Candidatus Woesebacteria bacterium RIFCSPHIGHO2_01_FULL_39_28</name>
    <dbReference type="NCBI Taxonomy" id="1802496"/>
    <lineage>
        <taxon>Bacteria</taxon>
        <taxon>Candidatus Woeseibacteriota</taxon>
    </lineage>
</organism>
<dbReference type="Proteomes" id="UP000178851">
    <property type="component" value="Unassembled WGS sequence"/>
</dbReference>
<reference evidence="1 2" key="1">
    <citation type="journal article" date="2016" name="Nat. Commun.">
        <title>Thousands of microbial genomes shed light on interconnected biogeochemical processes in an aquifer system.</title>
        <authorList>
            <person name="Anantharaman K."/>
            <person name="Brown C.T."/>
            <person name="Hug L.A."/>
            <person name="Sharon I."/>
            <person name="Castelle C.J."/>
            <person name="Probst A.J."/>
            <person name="Thomas B.C."/>
            <person name="Singh A."/>
            <person name="Wilkins M.J."/>
            <person name="Karaoz U."/>
            <person name="Brodie E.L."/>
            <person name="Williams K.H."/>
            <person name="Hubbard S.S."/>
            <person name="Banfield J.F."/>
        </authorList>
    </citation>
    <scope>NUCLEOTIDE SEQUENCE [LARGE SCALE GENOMIC DNA]</scope>
</reference>
<evidence type="ECO:0000313" key="2">
    <source>
        <dbReference type="Proteomes" id="UP000178851"/>
    </source>
</evidence>
<accession>A0A1F7YID1</accession>
<dbReference type="EMBL" id="MGGI01000009">
    <property type="protein sequence ID" value="OGM27022.1"/>
    <property type="molecule type" value="Genomic_DNA"/>
</dbReference>
<comment type="caution">
    <text evidence="1">The sequence shown here is derived from an EMBL/GenBank/DDBJ whole genome shotgun (WGS) entry which is preliminary data.</text>
</comment>
<name>A0A1F7YID1_9BACT</name>